<evidence type="ECO:0000313" key="2">
    <source>
        <dbReference type="Proteomes" id="UP000059680"/>
    </source>
</evidence>
<dbReference type="Proteomes" id="UP000059680">
    <property type="component" value="Chromosome 11"/>
</dbReference>
<accession>A0A0P0Y5K3</accession>
<reference evidence="2" key="1">
    <citation type="journal article" date="2005" name="Nature">
        <title>The map-based sequence of the rice genome.</title>
        <authorList>
            <consortium name="International rice genome sequencing project (IRGSP)"/>
            <person name="Matsumoto T."/>
            <person name="Wu J."/>
            <person name="Kanamori H."/>
            <person name="Katayose Y."/>
            <person name="Fujisawa M."/>
            <person name="Namiki N."/>
            <person name="Mizuno H."/>
            <person name="Yamamoto K."/>
            <person name="Antonio B.A."/>
            <person name="Baba T."/>
            <person name="Sakata K."/>
            <person name="Nagamura Y."/>
            <person name="Aoki H."/>
            <person name="Arikawa K."/>
            <person name="Arita K."/>
            <person name="Bito T."/>
            <person name="Chiden Y."/>
            <person name="Fujitsuka N."/>
            <person name="Fukunaka R."/>
            <person name="Hamada M."/>
            <person name="Harada C."/>
            <person name="Hayashi A."/>
            <person name="Hijishita S."/>
            <person name="Honda M."/>
            <person name="Hosokawa S."/>
            <person name="Ichikawa Y."/>
            <person name="Idonuma A."/>
            <person name="Iijima M."/>
            <person name="Ikeda M."/>
            <person name="Ikeno M."/>
            <person name="Ito K."/>
            <person name="Ito S."/>
            <person name="Ito T."/>
            <person name="Ito Y."/>
            <person name="Ito Y."/>
            <person name="Iwabuchi A."/>
            <person name="Kamiya K."/>
            <person name="Karasawa W."/>
            <person name="Kurita K."/>
            <person name="Katagiri S."/>
            <person name="Kikuta A."/>
            <person name="Kobayashi H."/>
            <person name="Kobayashi N."/>
            <person name="Machita K."/>
            <person name="Maehara T."/>
            <person name="Masukawa M."/>
            <person name="Mizubayashi T."/>
            <person name="Mukai Y."/>
            <person name="Nagasaki H."/>
            <person name="Nagata Y."/>
            <person name="Naito S."/>
            <person name="Nakashima M."/>
            <person name="Nakama Y."/>
            <person name="Nakamichi Y."/>
            <person name="Nakamura M."/>
            <person name="Meguro A."/>
            <person name="Negishi M."/>
            <person name="Ohta I."/>
            <person name="Ohta T."/>
            <person name="Okamoto M."/>
            <person name="Ono N."/>
            <person name="Saji S."/>
            <person name="Sakaguchi M."/>
            <person name="Sakai K."/>
            <person name="Shibata M."/>
            <person name="Shimokawa T."/>
            <person name="Song J."/>
            <person name="Takazaki Y."/>
            <person name="Terasawa K."/>
            <person name="Tsugane M."/>
            <person name="Tsuji K."/>
            <person name="Ueda S."/>
            <person name="Waki K."/>
            <person name="Yamagata H."/>
            <person name="Yamamoto M."/>
            <person name="Yamamoto S."/>
            <person name="Yamane H."/>
            <person name="Yoshiki S."/>
            <person name="Yoshihara R."/>
            <person name="Yukawa K."/>
            <person name="Zhong H."/>
            <person name="Yano M."/>
            <person name="Yuan Q."/>
            <person name="Ouyang S."/>
            <person name="Liu J."/>
            <person name="Jones K.M."/>
            <person name="Gansberger K."/>
            <person name="Moffat K."/>
            <person name="Hill J."/>
            <person name="Bera J."/>
            <person name="Fadrosh D."/>
            <person name="Jin S."/>
            <person name="Johri S."/>
            <person name="Kim M."/>
            <person name="Overton L."/>
            <person name="Reardon M."/>
            <person name="Tsitrin T."/>
            <person name="Vuong H."/>
            <person name="Weaver B."/>
            <person name="Ciecko A."/>
            <person name="Tallon L."/>
            <person name="Jackson J."/>
            <person name="Pai G."/>
            <person name="Aken S.V."/>
            <person name="Utterback T."/>
            <person name="Reidmuller S."/>
            <person name="Feldblyum T."/>
            <person name="Hsiao J."/>
            <person name="Zismann V."/>
            <person name="Iobst S."/>
            <person name="de Vazeille A.R."/>
            <person name="Buell C.R."/>
            <person name="Ying K."/>
            <person name="Li Y."/>
            <person name="Lu T."/>
            <person name="Huang Y."/>
            <person name="Zhao Q."/>
            <person name="Feng Q."/>
            <person name="Zhang L."/>
            <person name="Zhu J."/>
            <person name="Weng Q."/>
            <person name="Mu J."/>
            <person name="Lu Y."/>
            <person name="Fan D."/>
            <person name="Liu Y."/>
            <person name="Guan J."/>
            <person name="Zhang Y."/>
            <person name="Yu S."/>
            <person name="Liu X."/>
            <person name="Zhang Y."/>
            <person name="Hong G."/>
            <person name="Han B."/>
            <person name="Choisne N."/>
            <person name="Demange N."/>
            <person name="Orjeda G."/>
            <person name="Samain S."/>
            <person name="Cattolico L."/>
            <person name="Pelletier E."/>
            <person name="Couloux A."/>
            <person name="Segurens B."/>
            <person name="Wincker P."/>
            <person name="D'Hont A."/>
            <person name="Scarpelli C."/>
            <person name="Weissenbach J."/>
            <person name="Salanoubat M."/>
            <person name="Quetier F."/>
            <person name="Yu Y."/>
            <person name="Kim H.R."/>
            <person name="Rambo T."/>
            <person name="Currie J."/>
            <person name="Collura K."/>
            <person name="Luo M."/>
            <person name="Yang T."/>
            <person name="Ammiraju J.S.S."/>
            <person name="Engler F."/>
            <person name="Soderlund C."/>
            <person name="Wing R.A."/>
            <person name="Palmer L.E."/>
            <person name="de la Bastide M."/>
            <person name="Spiegel L."/>
            <person name="Nascimento L."/>
            <person name="Zutavern T."/>
            <person name="O'Shaughnessy A."/>
            <person name="Dike S."/>
            <person name="Dedhia N."/>
            <person name="Preston R."/>
            <person name="Balija V."/>
            <person name="McCombie W.R."/>
            <person name="Chow T."/>
            <person name="Chen H."/>
            <person name="Chung M."/>
            <person name="Chen C."/>
            <person name="Shaw J."/>
            <person name="Wu H."/>
            <person name="Hsiao K."/>
            <person name="Chao Y."/>
            <person name="Chu M."/>
            <person name="Cheng C."/>
            <person name="Hour A."/>
            <person name="Lee P."/>
            <person name="Lin S."/>
            <person name="Lin Y."/>
            <person name="Liou J."/>
            <person name="Liu S."/>
            <person name="Hsing Y."/>
            <person name="Raghuvanshi S."/>
            <person name="Mohanty A."/>
            <person name="Bharti A.K."/>
            <person name="Gaur A."/>
            <person name="Gupta V."/>
            <person name="Kumar D."/>
            <person name="Ravi V."/>
            <person name="Vij S."/>
            <person name="Kapur A."/>
            <person name="Khurana P."/>
            <person name="Khurana P."/>
            <person name="Khurana J.P."/>
            <person name="Tyagi A.K."/>
            <person name="Gaikwad K."/>
            <person name="Singh A."/>
            <person name="Dalal V."/>
            <person name="Srivastava S."/>
            <person name="Dixit A."/>
            <person name="Pal A.K."/>
            <person name="Ghazi I.A."/>
            <person name="Yadav M."/>
            <person name="Pandit A."/>
            <person name="Bhargava A."/>
            <person name="Sureshbabu K."/>
            <person name="Batra K."/>
            <person name="Sharma T.R."/>
            <person name="Mohapatra T."/>
            <person name="Singh N.K."/>
            <person name="Messing J."/>
            <person name="Nelson A.B."/>
            <person name="Fuks G."/>
            <person name="Kavchok S."/>
            <person name="Keizer G."/>
            <person name="Linton E."/>
            <person name="Llaca V."/>
            <person name="Song R."/>
            <person name="Tanyolac B."/>
            <person name="Young S."/>
            <person name="Ho-Il K."/>
            <person name="Hahn J.H."/>
            <person name="Sangsakoo G."/>
            <person name="Vanavichit A."/>
            <person name="de Mattos Luiz.A.T."/>
            <person name="Zimmer P.D."/>
            <person name="Malone G."/>
            <person name="Dellagostin O."/>
            <person name="de Oliveira A.C."/>
            <person name="Bevan M."/>
            <person name="Bancroft I."/>
            <person name="Minx P."/>
            <person name="Cordum H."/>
            <person name="Wilson R."/>
            <person name="Cheng Z."/>
            <person name="Jin W."/>
            <person name="Jiang J."/>
            <person name="Leong S.A."/>
            <person name="Iwama H."/>
            <person name="Gojobori T."/>
            <person name="Itoh T."/>
            <person name="Niimura Y."/>
            <person name="Fujii Y."/>
            <person name="Habara T."/>
            <person name="Sakai H."/>
            <person name="Sato Y."/>
            <person name="Wilson G."/>
            <person name="Kumar K."/>
            <person name="McCouch S."/>
            <person name="Juretic N."/>
            <person name="Hoen D."/>
            <person name="Wright S."/>
            <person name="Bruskiewich R."/>
            <person name="Bureau T."/>
            <person name="Miyao A."/>
            <person name="Hirochika H."/>
            <person name="Nishikawa T."/>
            <person name="Kadowaki K."/>
            <person name="Sugiura M."/>
            <person name="Burr B."/>
            <person name="Sasaki T."/>
        </authorList>
    </citation>
    <scope>NUCLEOTIDE SEQUENCE [LARGE SCALE GENOMIC DNA]</scope>
    <source>
        <strain evidence="2">cv. Nipponbare</strain>
    </source>
</reference>
<reference evidence="1 2" key="3">
    <citation type="journal article" date="2013" name="Rice">
        <title>Improvement of the Oryza sativa Nipponbare reference genome using next generation sequence and optical map data.</title>
        <authorList>
            <person name="Kawahara Y."/>
            <person name="de la Bastide M."/>
            <person name="Hamilton J.P."/>
            <person name="Kanamori H."/>
            <person name="McCombie W.R."/>
            <person name="Ouyang S."/>
            <person name="Schwartz D.C."/>
            <person name="Tanaka T."/>
            <person name="Wu J."/>
            <person name="Zhou S."/>
            <person name="Childs K.L."/>
            <person name="Davidson R.M."/>
            <person name="Lin H."/>
            <person name="Quesada-Ocampo L."/>
            <person name="Vaillancourt B."/>
            <person name="Sakai H."/>
            <person name="Lee S.S."/>
            <person name="Kim J."/>
            <person name="Numa H."/>
            <person name="Itoh T."/>
            <person name="Buell C.R."/>
            <person name="Matsumoto T."/>
        </authorList>
    </citation>
    <scope>NUCLEOTIDE SEQUENCE [LARGE SCALE GENOMIC DNA]</scope>
    <source>
        <strain evidence="2">cv. Nipponbare</strain>
    </source>
</reference>
<name>A0A0P0Y5K3_ORYSJ</name>
<gene>
    <name evidence="1" type="ordered locus">Os11g0697600</name>
    <name evidence="1" type="ORF">OSNPB_110697600</name>
</gene>
<dbReference type="InParanoid" id="A0A0P0Y5K3"/>
<dbReference type="AlphaFoldDB" id="A0A0P0Y5K3"/>
<sequence length="82" mass="9955">MFDIVDFFKHVCSFYSKTFVICVKLYVYIKVYLTINQMIEKKINNYLNFLNKTNDQTFLKKVNGVKHFRMKVVLKSPQWYAQ</sequence>
<organism evidence="1 2">
    <name type="scientific">Oryza sativa subsp. japonica</name>
    <name type="common">Rice</name>
    <dbReference type="NCBI Taxonomy" id="39947"/>
    <lineage>
        <taxon>Eukaryota</taxon>
        <taxon>Viridiplantae</taxon>
        <taxon>Streptophyta</taxon>
        <taxon>Embryophyta</taxon>
        <taxon>Tracheophyta</taxon>
        <taxon>Spermatophyta</taxon>
        <taxon>Magnoliopsida</taxon>
        <taxon>Liliopsida</taxon>
        <taxon>Poales</taxon>
        <taxon>Poaceae</taxon>
        <taxon>BOP clade</taxon>
        <taxon>Oryzoideae</taxon>
        <taxon>Oryzeae</taxon>
        <taxon>Oryzinae</taxon>
        <taxon>Oryza</taxon>
        <taxon>Oryza sativa</taxon>
    </lineage>
</organism>
<evidence type="ECO:0000313" key="1">
    <source>
        <dbReference type="EMBL" id="BAT15357.1"/>
    </source>
</evidence>
<reference evidence="1 2" key="2">
    <citation type="journal article" date="2013" name="Plant Cell Physiol.">
        <title>Rice Annotation Project Database (RAP-DB): an integrative and interactive database for rice genomics.</title>
        <authorList>
            <person name="Sakai H."/>
            <person name="Lee S.S."/>
            <person name="Tanaka T."/>
            <person name="Numa H."/>
            <person name="Kim J."/>
            <person name="Kawahara Y."/>
            <person name="Wakimoto H."/>
            <person name="Yang C.C."/>
            <person name="Iwamoto M."/>
            <person name="Abe T."/>
            <person name="Yamada Y."/>
            <person name="Muto A."/>
            <person name="Inokuchi H."/>
            <person name="Ikemura T."/>
            <person name="Matsumoto T."/>
            <person name="Sasaki T."/>
            <person name="Itoh T."/>
        </authorList>
    </citation>
    <scope>NUCLEOTIDE SEQUENCE [LARGE SCALE GENOMIC DNA]</scope>
    <source>
        <strain evidence="2">cv. Nipponbare</strain>
    </source>
</reference>
<dbReference type="EMBL" id="AP014967">
    <property type="protein sequence ID" value="BAT15357.1"/>
    <property type="molecule type" value="Genomic_DNA"/>
</dbReference>
<protein>
    <submittedName>
        <fullName evidence="1">Os11g0697600 protein</fullName>
    </submittedName>
</protein>
<dbReference type="Gramene" id="Os11t0697600-00">
    <property type="protein sequence ID" value="Os11t0697600-00"/>
    <property type="gene ID" value="Os11g0697600"/>
</dbReference>
<proteinExistence type="predicted"/>
<keyword evidence="2" id="KW-1185">Reference proteome</keyword>
<dbReference type="PaxDb" id="39947-A0A0P0Y5K3"/>